<organism evidence="1 2">
    <name type="scientific">Actinomycetospora flava</name>
    <dbReference type="NCBI Taxonomy" id="3129232"/>
    <lineage>
        <taxon>Bacteria</taxon>
        <taxon>Bacillati</taxon>
        <taxon>Actinomycetota</taxon>
        <taxon>Actinomycetes</taxon>
        <taxon>Pseudonocardiales</taxon>
        <taxon>Pseudonocardiaceae</taxon>
        <taxon>Actinomycetospora</taxon>
    </lineage>
</organism>
<gene>
    <name evidence="1" type="ORF">WCD58_21550</name>
</gene>
<dbReference type="EMBL" id="JBBEGM010000009">
    <property type="protein sequence ID" value="MEJ2863757.1"/>
    <property type="molecule type" value="Genomic_DNA"/>
</dbReference>
<keyword evidence="2" id="KW-1185">Reference proteome</keyword>
<proteinExistence type="predicted"/>
<reference evidence="1 2" key="1">
    <citation type="submission" date="2024-03" db="EMBL/GenBank/DDBJ databases">
        <title>Actinomycetospora sp. OC33-EN07, a novel actinomycete isolated from wild orchid (Aerides multiflora).</title>
        <authorList>
            <person name="Suriyachadkun C."/>
        </authorList>
    </citation>
    <scope>NUCLEOTIDE SEQUENCE [LARGE SCALE GENOMIC DNA]</scope>
    <source>
        <strain evidence="1 2">OC33-EN07</strain>
    </source>
</reference>
<sequence>MVHLVRVPHPSDKVLISLRPDEDDEAAIVAVRGRVRVAEPAVADRLEQLLHATVAHRRAAGLPVTVDLDRLLDRATTDVAGRRPGPVVGQHP</sequence>
<dbReference type="RefSeq" id="WP_337705118.1">
    <property type="nucleotide sequence ID" value="NZ_JBBEGM010000009.1"/>
</dbReference>
<accession>A0ABU8M9L0</accession>
<evidence type="ECO:0000313" key="1">
    <source>
        <dbReference type="EMBL" id="MEJ2863757.1"/>
    </source>
</evidence>
<comment type="caution">
    <text evidence="1">The sequence shown here is derived from an EMBL/GenBank/DDBJ whole genome shotgun (WGS) entry which is preliminary data.</text>
</comment>
<dbReference type="Proteomes" id="UP001369736">
    <property type="component" value="Unassembled WGS sequence"/>
</dbReference>
<name>A0ABU8M9L0_9PSEU</name>
<protein>
    <submittedName>
        <fullName evidence="1">Uncharacterized protein</fullName>
    </submittedName>
</protein>
<evidence type="ECO:0000313" key="2">
    <source>
        <dbReference type="Proteomes" id="UP001369736"/>
    </source>
</evidence>